<protein>
    <recommendedName>
        <fullName evidence="2">Ubiquinol-cytochrome c chaperone domain-containing protein</fullName>
    </recommendedName>
</protein>
<reference evidence="3 4" key="1">
    <citation type="submission" date="2014-11" db="EMBL/GenBank/DDBJ databases">
        <authorList>
            <person name="Zhu J."/>
            <person name="Qi W."/>
            <person name="Song R."/>
        </authorList>
    </citation>
    <scope>NUCLEOTIDE SEQUENCE [LARGE SCALE GENOMIC DNA]</scope>
</reference>
<name>A0A0G4EUV4_VITBC</name>
<dbReference type="EMBL" id="CDMY01000325">
    <property type="protein sequence ID" value="CEM02380.1"/>
    <property type="molecule type" value="Genomic_DNA"/>
</dbReference>
<gene>
    <name evidence="3" type="ORF">Vbra_8339</name>
</gene>
<organism evidence="3 4">
    <name type="scientific">Vitrella brassicaformis (strain CCMP3155)</name>
    <dbReference type="NCBI Taxonomy" id="1169540"/>
    <lineage>
        <taxon>Eukaryota</taxon>
        <taxon>Sar</taxon>
        <taxon>Alveolata</taxon>
        <taxon>Colpodellida</taxon>
        <taxon>Vitrellaceae</taxon>
        <taxon>Vitrella</taxon>
    </lineage>
</organism>
<dbReference type="AlphaFoldDB" id="A0A0G4EUV4"/>
<dbReference type="Pfam" id="PF03981">
    <property type="entry name" value="Ubiq_cyt_C_chap"/>
    <property type="match status" value="1"/>
</dbReference>
<feature type="region of interest" description="Disordered" evidence="1">
    <location>
        <begin position="1"/>
        <end position="36"/>
    </location>
</feature>
<feature type="compositionally biased region" description="Pro residues" evidence="1">
    <location>
        <begin position="27"/>
        <end position="36"/>
    </location>
</feature>
<dbReference type="VEuPathDB" id="CryptoDB:Vbra_8339"/>
<evidence type="ECO:0000256" key="1">
    <source>
        <dbReference type="SAM" id="MobiDB-lite"/>
    </source>
</evidence>
<dbReference type="InParanoid" id="A0A0G4EUV4"/>
<evidence type="ECO:0000259" key="2">
    <source>
        <dbReference type="Pfam" id="PF03981"/>
    </source>
</evidence>
<feature type="domain" description="Ubiquinol-cytochrome c chaperone" evidence="2">
    <location>
        <begin position="200"/>
        <end position="334"/>
    </location>
</feature>
<sequence>MKILPSSRSPLRLSTRLSSTLASRTEPPFPITPPPRKIILPGSSAFQHRGDSQRLIRPFDRSGGLRRPFSTAGDSAQAARAVEDDGLDVDEQTEPKVWWEETEAEGIRLILSEEDIEEFRRDHERLVADPRWQITEAEVEACIKRRGLKLDTIGRKIGFSIYRCMLFPGSFSFTFHWLVAMMDQIARAELRDRFNIVSWGDSFAMNIYWYMIHAYALNRRLKVECEDSLHLRFWEDVWKFCKYKLLNESARELLFNQATQEMKNYVLGMCVALDGCWDENDRVFGQMRYVLWMNLYSGQIDRRSEVLHEVTVYLMRLMQFVRLMEKDTFYRGIFALPDMPDLPPPTSNTRSERVI</sequence>
<dbReference type="OrthoDB" id="369458at2759"/>
<dbReference type="OMA" id="CWDENDR"/>
<evidence type="ECO:0000313" key="4">
    <source>
        <dbReference type="Proteomes" id="UP000041254"/>
    </source>
</evidence>
<keyword evidence="4" id="KW-1185">Reference proteome</keyword>
<proteinExistence type="predicted"/>
<feature type="compositionally biased region" description="Low complexity" evidence="1">
    <location>
        <begin position="1"/>
        <end position="25"/>
    </location>
</feature>
<feature type="region of interest" description="Disordered" evidence="1">
    <location>
        <begin position="66"/>
        <end position="86"/>
    </location>
</feature>
<dbReference type="InterPro" id="IPR021150">
    <property type="entry name" value="Ubiq_cyt_c_chap"/>
</dbReference>
<evidence type="ECO:0000313" key="3">
    <source>
        <dbReference type="EMBL" id="CEM02380.1"/>
    </source>
</evidence>
<dbReference type="PhylomeDB" id="A0A0G4EUV4"/>
<accession>A0A0G4EUV4</accession>
<dbReference type="Proteomes" id="UP000041254">
    <property type="component" value="Unassembled WGS sequence"/>
</dbReference>